<proteinExistence type="predicted"/>
<dbReference type="InterPro" id="IPR000994">
    <property type="entry name" value="Pept_M24"/>
</dbReference>
<accession>A0A7Y9IB16</accession>
<dbReference type="Pfam" id="PF00557">
    <property type="entry name" value="Peptidase_M24"/>
    <property type="match status" value="1"/>
</dbReference>
<dbReference type="PANTHER" id="PTHR46112">
    <property type="entry name" value="AMINOPEPTIDASE"/>
    <property type="match status" value="1"/>
</dbReference>
<name>A0A7Y9IB16_9ACTN</name>
<dbReference type="Proteomes" id="UP000569914">
    <property type="component" value="Unassembled WGS sequence"/>
</dbReference>
<evidence type="ECO:0000313" key="2">
    <source>
        <dbReference type="EMBL" id="NYE73069.1"/>
    </source>
</evidence>
<sequence length="351" mass="37246">MGERTADDHGIKRDRLLKIIADQGAGRLLLTSQPALAWYLEGARVHVNLAAPPFVAVLVGSGGDEVILTGNESARLRDEELPAGVEIRELGWSEPPAGIALEPDTLHEDQVADQLRAARAPLLPGELARYRELGRDAAAVMTAVLSARSPVDTERAVAAALTGALVEVGAEPLVVLVGGADRMPYRHPLPTLAPVGRRFMAVIGARRHGLVINLTRWVRFGPAAPGEQDADERILAVEAGFLAATVPGTTLGEAFRAGCVGYAEHGFAADEWQRHHQGGIAGYNGRDPRATVDAADRIVAGQAFAWNPTASGCKVEDTVLRTATGFEILTLDPAWPTTQVANLPRPTPLPL</sequence>
<evidence type="ECO:0000259" key="1">
    <source>
        <dbReference type="Pfam" id="PF00557"/>
    </source>
</evidence>
<dbReference type="AlphaFoldDB" id="A0A7Y9IB16"/>
<protein>
    <recommendedName>
        <fullName evidence="1">Peptidase M24 domain-containing protein</fullName>
    </recommendedName>
</protein>
<dbReference type="InterPro" id="IPR050659">
    <property type="entry name" value="Peptidase_M24B"/>
</dbReference>
<dbReference type="PANTHER" id="PTHR46112:SF2">
    <property type="entry name" value="XAA-PRO AMINOPEPTIDASE P-RELATED"/>
    <property type="match status" value="1"/>
</dbReference>
<reference evidence="2 3" key="1">
    <citation type="submission" date="2020-07" db="EMBL/GenBank/DDBJ databases">
        <title>Sequencing the genomes of 1000 actinobacteria strains.</title>
        <authorList>
            <person name="Klenk H.-P."/>
        </authorList>
    </citation>
    <scope>NUCLEOTIDE SEQUENCE [LARGE SCALE GENOMIC DNA]</scope>
    <source>
        <strain evidence="2 3">DSM 22083</strain>
    </source>
</reference>
<evidence type="ECO:0000313" key="3">
    <source>
        <dbReference type="Proteomes" id="UP000569914"/>
    </source>
</evidence>
<keyword evidence="3" id="KW-1185">Reference proteome</keyword>
<dbReference type="SUPFAM" id="SSF55920">
    <property type="entry name" value="Creatinase/aminopeptidase"/>
    <property type="match status" value="1"/>
</dbReference>
<dbReference type="InterPro" id="IPR036005">
    <property type="entry name" value="Creatinase/aminopeptidase-like"/>
</dbReference>
<dbReference type="EMBL" id="JACCBU010000001">
    <property type="protein sequence ID" value="NYE73069.1"/>
    <property type="molecule type" value="Genomic_DNA"/>
</dbReference>
<dbReference type="RefSeq" id="WP_179754312.1">
    <property type="nucleotide sequence ID" value="NZ_JACCBU010000001.1"/>
</dbReference>
<dbReference type="Gene3D" id="3.90.230.10">
    <property type="entry name" value="Creatinase/methionine aminopeptidase superfamily"/>
    <property type="match status" value="1"/>
</dbReference>
<comment type="caution">
    <text evidence="2">The sequence shown here is derived from an EMBL/GenBank/DDBJ whole genome shotgun (WGS) entry which is preliminary data.</text>
</comment>
<dbReference type="CDD" id="cd01066">
    <property type="entry name" value="APP_MetAP"/>
    <property type="match status" value="1"/>
</dbReference>
<gene>
    <name evidence="2" type="ORF">BKA15_004398</name>
</gene>
<feature type="domain" description="Peptidase M24" evidence="1">
    <location>
        <begin position="129"/>
        <end position="322"/>
    </location>
</feature>
<organism evidence="2 3">
    <name type="scientific">Microlunatus parietis</name>
    <dbReference type="NCBI Taxonomy" id="682979"/>
    <lineage>
        <taxon>Bacteria</taxon>
        <taxon>Bacillati</taxon>
        <taxon>Actinomycetota</taxon>
        <taxon>Actinomycetes</taxon>
        <taxon>Propionibacteriales</taxon>
        <taxon>Propionibacteriaceae</taxon>
        <taxon>Microlunatus</taxon>
    </lineage>
</organism>